<dbReference type="SUPFAM" id="SSF55729">
    <property type="entry name" value="Acyl-CoA N-acyltransferases (Nat)"/>
    <property type="match status" value="1"/>
</dbReference>
<evidence type="ECO:0000313" key="2">
    <source>
        <dbReference type="EMBL" id="RKN05259.1"/>
    </source>
</evidence>
<dbReference type="OrthoDB" id="9814648at2"/>
<gene>
    <name evidence="3" type="ORF">D7318_25180</name>
    <name evidence="2" type="ORF">D7319_25815</name>
</gene>
<name>A0A3A9VWY3_9ACTN</name>
<feature type="domain" description="N-acetyltransferase" evidence="1">
    <location>
        <begin position="1"/>
        <end position="129"/>
    </location>
</feature>
<dbReference type="EMBL" id="RBDX01000028">
    <property type="protein sequence ID" value="RKN05259.1"/>
    <property type="molecule type" value="Genomic_DNA"/>
</dbReference>
<dbReference type="InterPro" id="IPR000182">
    <property type="entry name" value="GNAT_dom"/>
</dbReference>
<reference evidence="4 5" key="1">
    <citation type="submission" date="2018-09" db="EMBL/GenBank/DDBJ databases">
        <title>Streptomyces sp. nov. DS1-2, an endophytic actinomycete isolated from roots of Dendrobium scabrilingue.</title>
        <authorList>
            <person name="Kuncharoen N."/>
            <person name="Kudo T."/>
            <person name="Ohkuma M."/>
            <person name="Yuki M."/>
            <person name="Tanasupawat S."/>
        </authorList>
    </citation>
    <scope>NUCLEOTIDE SEQUENCE [LARGE SCALE GENOMIC DNA]</scope>
    <source>
        <strain evidence="2 5">AZ1-7</strain>
        <strain evidence="3 4">DS1-2</strain>
    </source>
</reference>
<dbReference type="AlphaFoldDB" id="A0A3A9VWY3"/>
<protein>
    <submittedName>
        <fullName evidence="2">N-acetyltransferase</fullName>
    </submittedName>
</protein>
<dbReference type="PROSITE" id="PS51186">
    <property type="entry name" value="GNAT"/>
    <property type="match status" value="1"/>
</dbReference>
<comment type="caution">
    <text evidence="2">The sequence shown here is derived from an EMBL/GenBank/DDBJ whole genome shotgun (WGS) entry which is preliminary data.</text>
</comment>
<sequence>MAVGREERAAGLEAQLGGGNIHRTLYLFGDGRPGPIGMATLAVDHALRTAEFFLCLGAEGRGRGLAAVATRLVVRHGFETAALRNVLLTVLAPNVPAIRAYEAAGFRLIGRRRDSGSWDGHPCDELLMDAVPADIRGRGGPYSATASS</sequence>
<evidence type="ECO:0000313" key="3">
    <source>
        <dbReference type="EMBL" id="RKN16792.1"/>
    </source>
</evidence>
<evidence type="ECO:0000313" key="4">
    <source>
        <dbReference type="Proteomes" id="UP000268652"/>
    </source>
</evidence>
<dbReference type="Pfam" id="PF00583">
    <property type="entry name" value="Acetyltransf_1"/>
    <property type="match status" value="1"/>
</dbReference>
<keyword evidence="4" id="KW-1185">Reference proteome</keyword>
<dbReference type="Gene3D" id="3.40.630.30">
    <property type="match status" value="1"/>
</dbReference>
<dbReference type="EMBL" id="RBDY01000026">
    <property type="protein sequence ID" value="RKN16792.1"/>
    <property type="molecule type" value="Genomic_DNA"/>
</dbReference>
<keyword evidence="2" id="KW-0808">Transferase</keyword>
<proteinExistence type="predicted"/>
<accession>A0A3A9VWY3</accession>
<dbReference type="RefSeq" id="WP_120699558.1">
    <property type="nucleotide sequence ID" value="NZ_RBDX01000028.1"/>
</dbReference>
<dbReference type="Proteomes" id="UP000275024">
    <property type="component" value="Unassembled WGS sequence"/>
</dbReference>
<evidence type="ECO:0000313" key="5">
    <source>
        <dbReference type="Proteomes" id="UP000275024"/>
    </source>
</evidence>
<dbReference type="GO" id="GO:0016747">
    <property type="term" value="F:acyltransferase activity, transferring groups other than amino-acyl groups"/>
    <property type="evidence" value="ECO:0007669"/>
    <property type="project" value="InterPro"/>
</dbReference>
<evidence type="ECO:0000259" key="1">
    <source>
        <dbReference type="PROSITE" id="PS51186"/>
    </source>
</evidence>
<dbReference type="InterPro" id="IPR016181">
    <property type="entry name" value="Acyl_CoA_acyltransferase"/>
</dbReference>
<organism evidence="2 5">
    <name type="scientific">Streptomyces radicis</name>
    <dbReference type="NCBI Taxonomy" id="1750517"/>
    <lineage>
        <taxon>Bacteria</taxon>
        <taxon>Bacillati</taxon>
        <taxon>Actinomycetota</taxon>
        <taxon>Actinomycetes</taxon>
        <taxon>Kitasatosporales</taxon>
        <taxon>Streptomycetaceae</taxon>
        <taxon>Streptomyces</taxon>
    </lineage>
</organism>
<dbReference type="Proteomes" id="UP000268652">
    <property type="component" value="Unassembled WGS sequence"/>
</dbReference>